<dbReference type="PATRIC" id="fig|1076.23.peg.1025"/>
<dbReference type="AlphaFoldDB" id="A0A0D7F5J7"/>
<evidence type="ECO:0000313" key="8">
    <source>
        <dbReference type="Proteomes" id="UP000032515"/>
    </source>
</evidence>
<dbReference type="OrthoDB" id="9807354at2"/>
<organism evidence="7 8">
    <name type="scientific">Rhodopseudomonas palustris</name>
    <dbReference type="NCBI Taxonomy" id="1076"/>
    <lineage>
        <taxon>Bacteria</taxon>
        <taxon>Pseudomonadati</taxon>
        <taxon>Pseudomonadota</taxon>
        <taxon>Alphaproteobacteria</taxon>
        <taxon>Hyphomicrobiales</taxon>
        <taxon>Nitrobacteraceae</taxon>
        <taxon>Rhodopseudomonas</taxon>
    </lineage>
</organism>
<name>A0A0D7F5J7_RHOPL</name>
<evidence type="ECO:0000256" key="6">
    <source>
        <dbReference type="SAM" id="Phobius"/>
    </source>
</evidence>
<keyword evidence="3 6" id="KW-0812">Transmembrane</keyword>
<dbReference type="InterPro" id="IPR005498">
    <property type="entry name" value="T4SS_VirB10/TraB/TrbI"/>
</dbReference>
<proteinExistence type="inferred from homology"/>
<evidence type="ECO:0000256" key="4">
    <source>
        <dbReference type="ARBA" id="ARBA00022989"/>
    </source>
</evidence>
<dbReference type="RefSeq" id="WP_044404435.1">
    <property type="nucleotide sequence ID" value="NZ_JXXE01000018.1"/>
</dbReference>
<dbReference type="Gene3D" id="2.40.128.260">
    <property type="entry name" value="Type IV secretion system, VirB10/TraB/TrbI"/>
    <property type="match status" value="1"/>
</dbReference>
<dbReference type="Proteomes" id="UP000032515">
    <property type="component" value="Unassembled WGS sequence"/>
</dbReference>
<evidence type="ECO:0000256" key="5">
    <source>
        <dbReference type="ARBA" id="ARBA00023136"/>
    </source>
</evidence>
<dbReference type="Pfam" id="PF03743">
    <property type="entry name" value="TrbI"/>
    <property type="match status" value="1"/>
</dbReference>
<sequence length="411" mass="43988">MNRDRRQDDASDAFRPASDPVAAFQIRPERPRVTRLSRKVLMAGTAIALVAVSGAVFWALQNNRHRADAPEELYSTEHRTKADGLSGLPRDYAGIPRQATPLGPPLPGDLGRPMLNAGAASNTVIPAAPAADPEAQRRDQEIEAARLSRLFASTNTRELPPIVPTPASATPPEASAVLNPNTQTSADSTFAQNGQDRKLAFINASVDRRTTSPDRLAAPVSPYVVQAGTVIPGALITGIRSDLPGLITAQVSENVYDSPSGKFLLIPQGARLIGQYDSQVAFGQSRVLLVWTRLIMPNGKSIVLERQPGADTAGYSGLEDEVDNHWGALFKAAMLSTLLSVGSEVGTSGSEDDVVQAIRRGSSQSFNQVGQRVVSRNLDIQPTLTIRPGFPVRVIVNRDLVLAPYNQDAAK</sequence>
<comment type="subcellular location">
    <subcellularLocation>
        <location evidence="1">Membrane</location>
        <topology evidence="1">Single-pass membrane protein</topology>
    </subcellularLocation>
</comment>
<accession>A0A0D7F5J7</accession>
<dbReference type="GO" id="GO:0016020">
    <property type="term" value="C:membrane"/>
    <property type="evidence" value="ECO:0007669"/>
    <property type="project" value="UniProtKB-SubCell"/>
</dbReference>
<reference evidence="7 8" key="1">
    <citation type="submission" date="2014-11" db="EMBL/GenBank/DDBJ databases">
        <title>Genomics and ecophysiology of heterotrophic nitrogen fixing bacteria isolated from estuarine surface water.</title>
        <authorList>
            <person name="Bentzon-Tilia M."/>
            <person name="Severin I."/>
            <person name="Hansen L.H."/>
            <person name="Riemann L."/>
        </authorList>
    </citation>
    <scope>NUCLEOTIDE SEQUENCE [LARGE SCALE GENOMIC DNA]</scope>
    <source>
        <strain evidence="7 8">BAL398</strain>
    </source>
</reference>
<evidence type="ECO:0000256" key="3">
    <source>
        <dbReference type="ARBA" id="ARBA00022692"/>
    </source>
</evidence>
<evidence type="ECO:0000256" key="2">
    <source>
        <dbReference type="ARBA" id="ARBA00010265"/>
    </source>
</evidence>
<keyword evidence="5 6" id="KW-0472">Membrane</keyword>
<comment type="caution">
    <text evidence="7">The sequence shown here is derived from an EMBL/GenBank/DDBJ whole genome shotgun (WGS) entry which is preliminary data.</text>
</comment>
<evidence type="ECO:0000313" key="7">
    <source>
        <dbReference type="EMBL" id="KIZ48060.1"/>
    </source>
</evidence>
<dbReference type="InterPro" id="IPR042217">
    <property type="entry name" value="T4SS_VirB10/TrbI"/>
</dbReference>
<dbReference type="EMBL" id="JXXE01000018">
    <property type="protein sequence ID" value="KIZ48060.1"/>
    <property type="molecule type" value="Genomic_DNA"/>
</dbReference>
<comment type="similarity">
    <text evidence="2">Belongs to the TrbI/VirB10 family.</text>
</comment>
<dbReference type="CDD" id="cd16429">
    <property type="entry name" value="VirB10"/>
    <property type="match status" value="1"/>
</dbReference>
<protein>
    <submittedName>
        <fullName evidence="7">Conjugal transfer protein TraI</fullName>
    </submittedName>
</protein>
<evidence type="ECO:0000256" key="1">
    <source>
        <dbReference type="ARBA" id="ARBA00004167"/>
    </source>
</evidence>
<keyword evidence="4 6" id="KW-1133">Transmembrane helix</keyword>
<gene>
    <name evidence="7" type="ORF">OO17_00935</name>
</gene>
<feature type="transmembrane region" description="Helical" evidence="6">
    <location>
        <begin position="40"/>
        <end position="60"/>
    </location>
</feature>